<keyword evidence="6" id="KW-0675">Receptor</keyword>
<dbReference type="Proteomes" id="UP001054945">
    <property type="component" value="Unassembled WGS sequence"/>
</dbReference>
<evidence type="ECO:0000259" key="5">
    <source>
        <dbReference type="Pfam" id="PF01094"/>
    </source>
</evidence>
<evidence type="ECO:0000313" key="6">
    <source>
        <dbReference type="EMBL" id="GIY99596.1"/>
    </source>
</evidence>
<comment type="caution">
    <text evidence="6">The sequence shown here is derived from an EMBL/GenBank/DDBJ whole genome shotgun (WGS) entry which is preliminary data.</text>
</comment>
<dbReference type="InterPro" id="IPR001828">
    <property type="entry name" value="ANF_lig-bd_rcpt"/>
</dbReference>
<feature type="domain" description="Receptor ligand binding region" evidence="5">
    <location>
        <begin position="71"/>
        <end position="201"/>
    </location>
</feature>
<proteinExistence type="predicted"/>
<sequence>MNTKKEDFFAPETESRSYLKKRIWDTELFHHNCYSCEGNSCLAVSWERADKALYGLIRLITLHRAQTSLLISYTNRTTSALRVSDSRILQLAPTVEHQAQVMLSILKRYSWHTFSVVTSQIGGHDDFIRAIRDLIQRGFSRDFKLDILNIVTLKSADKEGYISELEDIANSEARIFLLFSTRNEAQEIMKGAKELGITGKTVRVDCFTISSGNRN</sequence>
<organism evidence="6 7">
    <name type="scientific">Caerostris extrusa</name>
    <name type="common">Bark spider</name>
    <name type="synonym">Caerostris bankana</name>
    <dbReference type="NCBI Taxonomy" id="172846"/>
    <lineage>
        <taxon>Eukaryota</taxon>
        <taxon>Metazoa</taxon>
        <taxon>Ecdysozoa</taxon>
        <taxon>Arthropoda</taxon>
        <taxon>Chelicerata</taxon>
        <taxon>Arachnida</taxon>
        <taxon>Araneae</taxon>
        <taxon>Araneomorphae</taxon>
        <taxon>Entelegynae</taxon>
        <taxon>Araneoidea</taxon>
        <taxon>Araneidae</taxon>
        <taxon>Caerostris</taxon>
    </lineage>
</organism>
<dbReference type="Gene3D" id="3.40.50.2300">
    <property type="match status" value="1"/>
</dbReference>
<dbReference type="GO" id="GO:0016020">
    <property type="term" value="C:membrane"/>
    <property type="evidence" value="ECO:0007669"/>
    <property type="project" value="UniProtKB-SubCell"/>
</dbReference>
<evidence type="ECO:0000256" key="2">
    <source>
        <dbReference type="ARBA" id="ARBA00022692"/>
    </source>
</evidence>
<name>A0AAV4XWZ6_CAEEX</name>
<accession>A0AAV4XWZ6</accession>
<dbReference type="Pfam" id="PF01094">
    <property type="entry name" value="ANF_receptor"/>
    <property type="match status" value="1"/>
</dbReference>
<evidence type="ECO:0000313" key="7">
    <source>
        <dbReference type="Proteomes" id="UP001054945"/>
    </source>
</evidence>
<evidence type="ECO:0000256" key="1">
    <source>
        <dbReference type="ARBA" id="ARBA00004370"/>
    </source>
</evidence>
<keyword evidence="7" id="KW-1185">Reference proteome</keyword>
<keyword evidence="3" id="KW-1133">Transmembrane helix</keyword>
<keyword evidence="4" id="KW-0472">Membrane</keyword>
<dbReference type="SUPFAM" id="SSF53822">
    <property type="entry name" value="Periplasmic binding protein-like I"/>
    <property type="match status" value="1"/>
</dbReference>
<dbReference type="EMBL" id="BPLR01001068">
    <property type="protein sequence ID" value="GIY99596.1"/>
    <property type="molecule type" value="Genomic_DNA"/>
</dbReference>
<gene>
    <name evidence="6" type="primary">GRIN2B</name>
    <name evidence="6" type="ORF">CEXT_400181</name>
</gene>
<keyword evidence="2" id="KW-0812">Transmembrane</keyword>
<reference evidence="6 7" key="1">
    <citation type="submission" date="2021-06" db="EMBL/GenBank/DDBJ databases">
        <title>Caerostris extrusa draft genome.</title>
        <authorList>
            <person name="Kono N."/>
            <person name="Arakawa K."/>
        </authorList>
    </citation>
    <scope>NUCLEOTIDE SEQUENCE [LARGE SCALE GENOMIC DNA]</scope>
</reference>
<dbReference type="AlphaFoldDB" id="A0AAV4XWZ6"/>
<evidence type="ECO:0000256" key="3">
    <source>
        <dbReference type="ARBA" id="ARBA00022989"/>
    </source>
</evidence>
<evidence type="ECO:0000256" key="4">
    <source>
        <dbReference type="ARBA" id="ARBA00023136"/>
    </source>
</evidence>
<comment type="subcellular location">
    <subcellularLocation>
        <location evidence="1">Membrane</location>
    </subcellularLocation>
</comment>
<dbReference type="InterPro" id="IPR028082">
    <property type="entry name" value="Peripla_BP_I"/>
</dbReference>
<protein>
    <submittedName>
        <fullName evidence="6">Glutamate receptor ionotropic, NMDA 2B</fullName>
    </submittedName>
</protein>